<name>A0AA35CPI5_9CAUD</name>
<keyword evidence="2" id="KW-1185">Reference proteome</keyword>
<dbReference type="GeneID" id="80402234"/>
<dbReference type="KEGG" id="vg:80402234"/>
<sequence length="53" mass="6393">MVKNLPTKFLNIEISKSTKKQLKDLKYWLDETFINLIERLVKKEWELVKPKSS</sequence>
<proteinExistence type="predicted"/>
<dbReference type="RefSeq" id="YP_010772520.1">
    <property type="nucleotide sequence ID" value="NC_074645.1"/>
</dbReference>
<evidence type="ECO:0000313" key="1">
    <source>
        <dbReference type="EMBL" id="BDI54924.1"/>
    </source>
</evidence>
<organism evidence="1 2">
    <name type="scientific">Thorarchaeia virus VerdaV2</name>
    <dbReference type="NCBI Taxonomy" id="3070171"/>
    <lineage>
        <taxon>Viruses</taxon>
        <taxon>Duplodnaviria</taxon>
        <taxon>Heunggongvirae</taxon>
        <taxon>Uroviricota</taxon>
        <taxon>Caudoviricetes</taxon>
        <taxon>Verdandiviridae</taxon>
        <taxon>Tonitrusvirus</taxon>
        <taxon>Tonitrusvirus shimokitaense</taxon>
    </lineage>
</organism>
<accession>A0AA35CPI5</accession>
<evidence type="ECO:0000313" key="2">
    <source>
        <dbReference type="Proteomes" id="UP001162250"/>
    </source>
</evidence>
<reference evidence="1 2" key="1">
    <citation type="journal article" date="2022" name="Nat. Microbiol.">
        <title>Three families of Asgard archaeal viruses identified in metagenome-assembled genomes.</title>
        <authorList>
            <person name="Medvedeva S."/>
            <person name="Sun J."/>
            <person name="Yutin N."/>
            <person name="Koonin E.V."/>
            <person name="Nunoura T."/>
            <person name="Rinke C."/>
            <person name="Krupovic M."/>
        </authorList>
    </citation>
    <scope>NUCLEOTIDE SEQUENCE [LARGE SCALE GENOMIC DNA]</scope>
    <source>
        <strain evidence="1">VerdaV2</strain>
    </source>
</reference>
<protein>
    <submittedName>
        <fullName evidence="1">Uncharacterized protein</fullName>
    </submittedName>
</protein>
<dbReference type="Proteomes" id="UP001162250">
    <property type="component" value="Segment"/>
</dbReference>
<dbReference type="EMBL" id="LC711078">
    <property type="protein sequence ID" value="BDI54924.1"/>
    <property type="molecule type" value="Genomic_DNA"/>
</dbReference>